<dbReference type="InterPro" id="IPR009772">
    <property type="entry name" value="CDC123"/>
</dbReference>
<accession>A0AAV4LMI7</accession>
<name>A0AAV4LMI7_BABCB</name>
<dbReference type="PANTHER" id="PTHR15323">
    <property type="entry name" value="D123 PROTEIN"/>
    <property type="match status" value="1"/>
</dbReference>
<keyword evidence="4" id="KW-1185">Reference proteome</keyword>
<dbReference type="GO" id="GO:0051301">
    <property type="term" value="P:cell division"/>
    <property type="evidence" value="ECO:0007669"/>
    <property type="project" value="UniProtKB-KW"/>
</dbReference>
<dbReference type="RefSeq" id="XP_067712989.1">
    <property type="nucleotide sequence ID" value="XM_067856888.1"/>
</dbReference>
<protein>
    <submittedName>
        <fullName evidence="3">Cell division cycle protein 123</fullName>
    </submittedName>
</protein>
<dbReference type="EMBL" id="BPLF01000001">
    <property type="protein sequence ID" value="GIX60918.1"/>
    <property type="molecule type" value="Genomic_DNA"/>
</dbReference>
<dbReference type="AlphaFoldDB" id="A0AAV4LMI7"/>
<proteinExistence type="inferred from homology"/>
<sequence>MPETLEIQYPLRSGFIAALSRSLGGSLLLKTSKGVAINSRRLSPLLEKAEIEEKETITLNWVEGDVRFIIIAGAEEPTGDGKRHGRELHFSLVGATISYKRESECLEIVPTELTQLPPCPLGMTAWDHYSNLRVELDYGSLRFDAGHTNQLSRLIGAYCFNESSALMGSSICTSLLDDVLNVLWNWVDTSAPRVDGVNWASTLGRPSKCLSHEKVVRNFKHLIIPNERYFVDGVLLDYLRSDTMVLPPRIEQISYNNAESDSDFDSYPSEEESNEGGASESSFDWSFMEPFIVKIQETVARHRSVVPCVDGMFLDDAIWVSNKNIECTNAREVLLLLKSSTCWHDRGKSGVNVTFYPGIYFRGRLTLRCFIFEYELVSLEQLFVHENFGFKAKDAQSTVAALKQFTPRVSAVLKQMGIPGAVFDVTLSTQNVDVQLVNVYEFGALPNGLLLLEDVCHFYYTGVEEGIKPLDKADVTAVDSVLVALVGTQSSRLQKHSWCPEDVGNLKFSTSDDLIDYLRFQTSTPQ</sequence>
<evidence type="ECO:0000313" key="3">
    <source>
        <dbReference type="EMBL" id="GIX60918.1"/>
    </source>
</evidence>
<dbReference type="Proteomes" id="UP001497744">
    <property type="component" value="Unassembled WGS sequence"/>
</dbReference>
<feature type="region of interest" description="Disordered" evidence="2">
    <location>
        <begin position="259"/>
        <end position="281"/>
    </location>
</feature>
<reference evidence="3 4" key="1">
    <citation type="submission" date="2021-06" db="EMBL/GenBank/DDBJ databases">
        <title>Genome sequence of Babesia caballi.</title>
        <authorList>
            <person name="Yamagishi J."/>
            <person name="Kidaka T."/>
            <person name="Ochi A."/>
        </authorList>
    </citation>
    <scope>NUCLEOTIDE SEQUENCE [LARGE SCALE GENOMIC DNA]</scope>
    <source>
        <strain evidence="3">USDA-D6B2</strain>
    </source>
</reference>
<dbReference type="PANTHER" id="PTHR15323:SF6">
    <property type="entry name" value="CELL DIVISION CYCLE PROTEIN 123 HOMOLOG"/>
    <property type="match status" value="1"/>
</dbReference>
<organism evidence="3 4">
    <name type="scientific">Babesia caballi</name>
    <dbReference type="NCBI Taxonomy" id="5871"/>
    <lineage>
        <taxon>Eukaryota</taxon>
        <taxon>Sar</taxon>
        <taxon>Alveolata</taxon>
        <taxon>Apicomplexa</taxon>
        <taxon>Aconoidasida</taxon>
        <taxon>Piroplasmida</taxon>
        <taxon>Babesiidae</taxon>
        <taxon>Babesia</taxon>
    </lineage>
</organism>
<dbReference type="GO" id="GO:0005737">
    <property type="term" value="C:cytoplasm"/>
    <property type="evidence" value="ECO:0007669"/>
    <property type="project" value="TreeGrafter"/>
</dbReference>
<dbReference type="GeneID" id="94192401"/>
<keyword evidence="3" id="KW-0132">Cell division</keyword>
<evidence type="ECO:0000256" key="2">
    <source>
        <dbReference type="SAM" id="MobiDB-lite"/>
    </source>
</evidence>
<dbReference type="Pfam" id="PF07065">
    <property type="entry name" value="D123"/>
    <property type="match status" value="1"/>
</dbReference>
<evidence type="ECO:0000256" key="1">
    <source>
        <dbReference type="ARBA" id="ARBA00011047"/>
    </source>
</evidence>
<gene>
    <name evidence="3" type="ORF">BcabD6B2_03530</name>
</gene>
<keyword evidence="3" id="KW-0131">Cell cycle</keyword>
<feature type="compositionally biased region" description="Acidic residues" evidence="2">
    <location>
        <begin position="260"/>
        <end position="274"/>
    </location>
</feature>
<evidence type="ECO:0000313" key="4">
    <source>
        <dbReference type="Proteomes" id="UP001497744"/>
    </source>
</evidence>
<comment type="similarity">
    <text evidence="1">Belongs to the CDC123 family.</text>
</comment>
<comment type="caution">
    <text evidence="3">The sequence shown here is derived from an EMBL/GenBank/DDBJ whole genome shotgun (WGS) entry which is preliminary data.</text>
</comment>